<protein>
    <submittedName>
        <fullName evidence="2">Uncharacterized protein</fullName>
    </submittedName>
</protein>
<keyword evidence="3" id="KW-1185">Reference proteome</keyword>
<accession>A0AAU9UAY0</accession>
<evidence type="ECO:0000313" key="2">
    <source>
        <dbReference type="EMBL" id="CAH2096072.1"/>
    </source>
</evidence>
<name>A0AAU9UAY0_EUPED</name>
<evidence type="ECO:0000256" key="1">
    <source>
        <dbReference type="SAM" id="Phobius"/>
    </source>
</evidence>
<sequence length="92" mass="9466">MSVRVQEHSTIAVPMQRASSTPGEVGRALFVALAALGAGAPDAGESGGGAKGATPCPAPLRPASHHFAALFFNQIIPASFLICFQTVVYSRE</sequence>
<dbReference type="Proteomes" id="UP001153954">
    <property type="component" value="Unassembled WGS sequence"/>
</dbReference>
<comment type="caution">
    <text evidence="2">The sequence shown here is derived from an EMBL/GenBank/DDBJ whole genome shotgun (WGS) entry which is preliminary data.</text>
</comment>
<dbReference type="EMBL" id="CAKOGL010000016">
    <property type="protein sequence ID" value="CAH2096072.1"/>
    <property type="molecule type" value="Genomic_DNA"/>
</dbReference>
<keyword evidence="1" id="KW-1133">Transmembrane helix</keyword>
<feature type="transmembrane region" description="Helical" evidence="1">
    <location>
        <begin position="67"/>
        <end position="89"/>
    </location>
</feature>
<keyword evidence="1" id="KW-0472">Membrane</keyword>
<keyword evidence="1" id="KW-0812">Transmembrane</keyword>
<reference evidence="2" key="1">
    <citation type="submission" date="2022-03" db="EMBL/GenBank/DDBJ databases">
        <authorList>
            <person name="Tunstrom K."/>
        </authorList>
    </citation>
    <scope>NUCLEOTIDE SEQUENCE</scope>
</reference>
<dbReference type="AlphaFoldDB" id="A0AAU9UAY0"/>
<gene>
    <name evidence="2" type="ORF">EEDITHA_LOCUS11454</name>
</gene>
<organism evidence="2 3">
    <name type="scientific">Euphydryas editha</name>
    <name type="common">Edith's checkerspot</name>
    <dbReference type="NCBI Taxonomy" id="104508"/>
    <lineage>
        <taxon>Eukaryota</taxon>
        <taxon>Metazoa</taxon>
        <taxon>Ecdysozoa</taxon>
        <taxon>Arthropoda</taxon>
        <taxon>Hexapoda</taxon>
        <taxon>Insecta</taxon>
        <taxon>Pterygota</taxon>
        <taxon>Neoptera</taxon>
        <taxon>Endopterygota</taxon>
        <taxon>Lepidoptera</taxon>
        <taxon>Glossata</taxon>
        <taxon>Ditrysia</taxon>
        <taxon>Papilionoidea</taxon>
        <taxon>Nymphalidae</taxon>
        <taxon>Nymphalinae</taxon>
        <taxon>Euphydryas</taxon>
    </lineage>
</organism>
<proteinExistence type="predicted"/>
<evidence type="ECO:0000313" key="3">
    <source>
        <dbReference type="Proteomes" id="UP001153954"/>
    </source>
</evidence>